<accession>A0AC61RX83</accession>
<protein>
    <submittedName>
        <fullName evidence="1">Helix-turn-helix domain-containing protein</fullName>
    </submittedName>
</protein>
<dbReference type="EMBL" id="SRYA01000015">
    <property type="protein sequence ID" value="TGY96512.1"/>
    <property type="molecule type" value="Genomic_DNA"/>
</dbReference>
<comment type="caution">
    <text evidence="1">The sequence shown here is derived from an EMBL/GenBank/DDBJ whole genome shotgun (WGS) entry which is preliminary data.</text>
</comment>
<evidence type="ECO:0000313" key="2">
    <source>
        <dbReference type="Proteomes" id="UP000304953"/>
    </source>
</evidence>
<organism evidence="1 2">
    <name type="scientific">Petralouisia muris</name>
    <dbReference type="NCBI Taxonomy" id="3032872"/>
    <lineage>
        <taxon>Bacteria</taxon>
        <taxon>Bacillati</taxon>
        <taxon>Bacillota</taxon>
        <taxon>Clostridia</taxon>
        <taxon>Lachnospirales</taxon>
        <taxon>Lachnospiraceae</taxon>
        <taxon>Petralouisia</taxon>
    </lineage>
</organism>
<keyword evidence="2" id="KW-1185">Reference proteome</keyword>
<gene>
    <name evidence="1" type="ORF">E5329_09025</name>
</gene>
<name>A0AC61RX83_9FIRM</name>
<dbReference type="Proteomes" id="UP000304953">
    <property type="component" value="Unassembled WGS sequence"/>
</dbReference>
<sequence>MNQEMTLQLFRDTEEHMHFHPDMEVIYVIEGDAAVTIREWEYHLGRNDFILVNSGIEHSLSCREHAILCSVWYSPRLVAEMADGENLYFHCNSVNDSGPAYDRMRQIFRSLILDEVDGARESLCSQRSLLYRLLGELNSHFLVKETGGTGNYQISEEDMRLQYALQYISRNYQGTIGLSELAEQMYMSVSTLSRLFKKKTGTYFADYVKQMRLRHACQELAFSSDNITKIAVESGFTNLSGFNRAFRETYGASPSEYRKREQKALAPADSGQQDLKQRLQKELQEEFISETPAGNHNLTVYADTESGEDYRKVWETTINVGAAASVLMANIQYHITFLAENLGFRYVRIWNLFSKQMKLTDGIHTGNYSFDKLDIVFDFLRKYHLCPFLDMGIKPETAVRTAVEVVYFEDESILFHSQEAWEATVRAFLHHVISRYGKEYVEQWIFESGYDPVHEKKYYESEDYDYFDTYQFLYREVKKLLPGAQVGGPEAITNYKPERIKDFLERCRESGCIPDFVSVLMFPYLTKEKENGISRLRISKEDYETEELKEIHEIMAQAGISSRVYVSEWNGTLSSRNYLNDSCYRGNYLINKLIEMWGQADMINVWMASDWVSNYFDVRGVANGGNGLLTKDTVCKPVYYALLFLNQLGGKLLAKGKNYIVASNGQQEYYILGTNFRQPGEGYFMKQENIENPGEVANLFGDSNPLELKIILQGVQPGRYVVKKRTVSPEEGSLLAEWGKFGYDNDLGSPEVKYIRQLSVPRLYMKKTEVAEGELQIEETLSAHEIVFLHIYPV</sequence>
<reference evidence="1" key="1">
    <citation type="submission" date="2019-04" db="EMBL/GenBank/DDBJ databases">
        <title>Microbes associate with the intestines of laboratory mice.</title>
        <authorList>
            <person name="Navarre W."/>
            <person name="Wong E."/>
            <person name="Huang K."/>
            <person name="Tropini C."/>
            <person name="Ng K."/>
            <person name="Yu B."/>
        </authorList>
    </citation>
    <scope>NUCLEOTIDE SEQUENCE</scope>
    <source>
        <strain evidence="1">NM01_1-7b</strain>
    </source>
</reference>
<proteinExistence type="predicted"/>
<evidence type="ECO:0000313" key="1">
    <source>
        <dbReference type="EMBL" id="TGY96512.1"/>
    </source>
</evidence>